<proteinExistence type="inferred from homology"/>
<feature type="region of interest" description="Disordered" evidence="3">
    <location>
        <begin position="312"/>
        <end position="454"/>
    </location>
</feature>
<dbReference type="PANTHER" id="PTHR23213">
    <property type="entry name" value="FORMIN-RELATED"/>
    <property type="match status" value="1"/>
</dbReference>
<dbReference type="SMART" id="SM00498">
    <property type="entry name" value="FH2"/>
    <property type="match status" value="1"/>
</dbReference>
<feature type="compositionally biased region" description="Polar residues" evidence="3">
    <location>
        <begin position="315"/>
        <end position="329"/>
    </location>
</feature>
<dbReference type="PROSITE" id="PS51444">
    <property type="entry name" value="FH2"/>
    <property type="match status" value="1"/>
</dbReference>
<dbReference type="InterPro" id="IPR027643">
    <property type="entry name" value="Formin-like_plant"/>
</dbReference>
<evidence type="ECO:0000256" key="4">
    <source>
        <dbReference type="SAM" id="SignalP"/>
    </source>
</evidence>
<feature type="region of interest" description="Disordered" evidence="3">
    <location>
        <begin position="166"/>
        <end position="207"/>
    </location>
</feature>
<feature type="compositionally biased region" description="Pro residues" evidence="3">
    <location>
        <begin position="394"/>
        <end position="436"/>
    </location>
</feature>
<feature type="domain" description="FH2" evidence="5">
    <location>
        <begin position="446"/>
        <end position="877"/>
    </location>
</feature>
<evidence type="ECO:0000256" key="1">
    <source>
        <dbReference type="ARBA" id="ARBA00025793"/>
    </source>
</evidence>
<dbReference type="Pfam" id="PF02181">
    <property type="entry name" value="FH2"/>
    <property type="match status" value="1"/>
</dbReference>
<evidence type="ECO:0000256" key="3">
    <source>
        <dbReference type="SAM" id="MobiDB-lite"/>
    </source>
</evidence>
<evidence type="ECO:0000313" key="6">
    <source>
        <dbReference type="EMBL" id="CAI0380164.1"/>
    </source>
</evidence>
<feature type="compositionally biased region" description="Low complexity" evidence="3">
    <location>
        <begin position="875"/>
        <end position="887"/>
    </location>
</feature>
<dbReference type="AlphaFoldDB" id="A0AAV0H5B1"/>
<feature type="compositionally biased region" description="Pro residues" evidence="3">
    <location>
        <begin position="345"/>
        <end position="363"/>
    </location>
</feature>
<feature type="chain" id="PRO_5043717922" description="Formin-like protein" evidence="4">
    <location>
        <begin position="30"/>
        <end position="923"/>
    </location>
</feature>
<comment type="similarity">
    <text evidence="1">Belongs to the formin-like family. Class-I subfamily.</text>
</comment>
<keyword evidence="4" id="KW-0732">Signal</keyword>
<gene>
    <name evidence="6" type="ORF">LITE_LOCUS2551</name>
</gene>
<dbReference type="EMBL" id="CAMGYJ010000002">
    <property type="protein sequence ID" value="CAI0380164.1"/>
    <property type="molecule type" value="Genomic_DNA"/>
</dbReference>
<dbReference type="InterPro" id="IPR042201">
    <property type="entry name" value="FH2_Formin_sf"/>
</dbReference>
<evidence type="ECO:0000313" key="7">
    <source>
        <dbReference type="Proteomes" id="UP001154282"/>
    </source>
</evidence>
<dbReference type="PANTHER" id="PTHR23213:SF269">
    <property type="entry name" value="FORMIN-LIKE PROTEIN 5"/>
    <property type="match status" value="1"/>
</dbReference>
<protein>
    <recommendedName>
        <fullName evidence="2">Formin-like protein</fullName>
    </recommendedName>
</protein>
<organism evidence="6 7">
    <name type="scientific">Linum tenue</name>
    <dbReference type="NCBI Taxonomy" id="586396"/>
    <lineage>
        <taxon>Eukaryota</taxon>
        <taxon>Viridiplantae</taxon>
        <taxon>Streptophyta</taxon>
        <taxon>Embryophyta</taxon>
        <taxon>Tracheophyta</taxon>
        <taxon>Spermatophyta</taxon>
        <taxon>Magnoliopsida</taxon>
        <taxon>eudicotyledons</taxon>
        <taxon>Gunneridae</taxon>
        <taxon>Pentapetalae</taxon>
        <taxon>rosids</taxon>
        <taxon>fabids</taxon>
        <taxon>Malpighiales</taxon>
        <taxon>Linaceae</taxon>
        <taxon>Linum</taxon>
    </lineage>
</organism>
<feature type="region of interest" description="Disordered" evidence="3">
    <location>
        <begin position="865"/>
        <end position="923"/>
    </location>
</feature>
<accession>A0AAV0H5B1</accession>
<keyword evidence="7" id="KW-1185">Reference proteome</keyword>
<name>A0AAV0H5B1_9ROSI</name>
<sequence>MRIQQLIVHVNSRFSLLLVFLLCVSAVRSLEQRDVAEGLFLSKLFNPITEEVDEPLAKLLWDTCKIDLIHSKEDGEDLNSCFLKETTEKPNELDSKGWPLSKQNMQQLFRSPPPQLRQVLLNCIRKNNLLYGISSEEERESFMPYLKHLNSLFFKSSIPVRNWHENTAQQPTGSSTPKPTSRKIHAETSSDETETEEGEEEEPEENNDQKLIIAVVVTAASTSIFAALLFFCCLKVFGMGSDPGLNDEKPLLSLSLSDSATSSYKSFSLGSSFKEDKLGSQSLASKSNHHRKNSSIDGNILSDDVVIGSMDGVSGASNSSESIGTSVTGNGLLPPPPGRKVGMPPLKPPPGKTIPLPPEPPSFRRPHAKAAPPPPPAPPPPAPPSTKASSVNAAPPPPGPPPPPPPARRSKPGPPPPAPPSKGAPGPPRAPMPAGPKIPRAPGMRGPEGDDSKAKLKPFFWDKVSATPDQAMVWHQIKSGSFQFNEEMIENLFGYTPPEKGKVERKKDSSQEPASQFIQILEPKKAQNLSILLRALNVTTEEVCDALLEGNELPAELLQTLLKMAPTSDEELKLRLFSGELSQLGPAERFMKALVDIPFSFHRMEALLFMGTLEEEIANAMESFHTLEVASKEVRNSRLFLKLLEAVLKTGNRMNDGTFRGSAQAFKLDTLLKLSDVKGADGKTTLLHFVVQEMVRSEGVRAARARKESMSFSSVKTEELLEEISPETEDHYRALGLQVVSRLSSDLENVKKAAAIDADGLTGTVSKLGHAQLKTKEFLNKEMKDLDEDSGFHDVLKSFVQSSEGEVVSLLEEEKRITVLVKNTGDYFHGNSGRDEGLRLFTIVRDFLVMLDKVCKEVGATQKKSASKALKKESSTASSTSTNTQSKPPLPTDPRSKLMPAIAERQVKYSSSSSESSDDDESE</sequence>
<feature type="signal peptide" evidence="4">
    <location>
        <begin position="1"/>
        <end position="29"/>
    </location>
</feature>
<feature type="compositionally biased region" description="Pro residues" evidence="3">
    <location>
        <begin position="371"/>
        <end position="384"/>
    </location>
</feature>
<feature type="compositionally biased region" description="Polar residues" evidence="3">
    <location>
        <begin position="166"/>
        <end position="179"/>
    </location>
</feature>
<comment type="caution">
    <text evidence="6">The sequence shown here is derived from an EMBL/GenBank/DDBJ whole genome shotgun (WGS) entry which is preliminary data.</text>
</comment>
<dbReference type="Proteomes" id="UP001154282">
    <property type="component" value="Unassembled WGS sequence"/>
</dbReference>
<dbReference type="InterPro" id="IPR015425">
    <property type="entry name" value="FH2_Formin"/>
</dbReference>
<dbReference type="GO" id="GO:0051015">
    <property type="term" value="F:actin filament binding"/>
    <property type="evidence" value="ECO:0007669"/>
    <property type="project" value="InterPro"/>
</dbReference>
<evidence type="ECO:0000259" key="5">
    <source>
        <dbReference type="PROSITE" id="PS51444"/>
    </source>
</evidence>
<evidence type="ECO:0000256" key="2">
    <source>
        <dbReference type="RuleBase" id="RU361260"/>
    </source>
</evidence>
<feature type="compositionally biased region" description="Acidic residues" evidence="3">
    <location>
        <begin position="189"/>
        <end position="206"/>
    </location>
</feature>
<dbReference type="SUPFAM" id="SSF101447">
    <property type="entry name" value="Formin homology 2 domain (FH2 domain)"/>
    <property type="match status" value="1"/>
</dbReference>
<dbReference type="Gene3D" id="1.20.58.2220">
    <property type="entry name" value="Formin, FH2 domain"/>
    <property type="match status" value="1"/>
</dbReference>
<dbReference type="GO" id="GO:0045010">
    <property type="term" value="P:actin nucleation"/>
    <property type="evidence" value="ECO:0007669"/>
    <property type="project" value="InterPro"/>
</dbReference>
<reference evidence="6" key="1">
    <citation type="submission" date="2022-08" db="EMBL/GenBank/DDBJ databases">
        <authorList>
            <person name="Gutierrez-Valencia J."/>
        </authorList>
    </citation>
    <scope>NUCLEOTIDE SEQUENCE</scope>
</reference>